<comment type="caution">
    <text evidence="1">The sequence shown here is derived from an EMBL/GenBank/DDBJ whole genome shotgun (WGS) entry which is preliminary data.</text>
</comment>
<sequence length="77" mass="8827">MLGITTEAKKMLTKDDIPRLRSEAKRFRDNAKLARKESAQCKERCDWVGKLKADGRVTEYVRTAQDMDRAIKTLKAA</sequence>
<dbReference type="AlphaFoldDB" id="A0A2T6GB90"/>
<dbReference type="EMBL" id="PYJM01000013">
    <property type="protein sequence ID" value="PUA41414.1"/>
    <property type="molecule type" value="Genomic_DNA"/>
</dbReference>
<gene>
    <name evidence="1" type="ORF">C5U62_31755</name>
</gene>
<dbReference type="Proteomes" id="UP000244178">
    <property type="component" value="Unassembled WGS sequence"/>
</dbReference>
<reference evidence="1 2" key="1">
    <citation type="submission" date="2018-03" db="EMBL/GenBank/DDBJ databases">
        <title>Draft genome sequence of the plant growth promoting rhizobacterium Pseudomonas protegens strain BNJ-SS-45 isolated from wheat (Triticum aestivum) rhizosphere.</title>
        <authorList>
            <person name="Bajpai A."/>
            <person name="Shende K."/>
            <person name="Meena N."/>
            <person name="Upadhyayula S.R."/>
            <person name="Suravajhala P."/>
            <person name="Medicherla K.M."/>
            <person name="Johri B.N."/>
        </authorList>
    </citation>
    <scope>NUCLEOTIDE SEQUENCE [LARGE SCALE GENOMIC DNA]</scope>
    <source>
        <strain evidence="1 2">BNJ-SS-45</strain>
    </source>
</reference>
<evidence type="ECO:0000313" key="1">
    <source>
        <dbReference type="EMBL" id="PUA41414.1"/>
    </source>
</evidence>
<organism evidence="1 2">
    <name type="scientific">Pseudomonas protegens</name>
    <dbReference type="NCBI Taxonomy" id="380021"/>
    <lineage>
        <taxon>Bacteria</taxon>
        <taxon>Pseudomonadati</taxon>
        <taxon>Pseudomonadota</taxon>
        <taxon>Gammaproteobacteria</taxon>
        <taxon>Pseudomonadales</taxon>
        <taxon>Pseudomonadaceae</taxon>
        <taxon>Pseudomonas</taxon>
    </lineage>
</organism>
<protein>
    <submittedName>
        <fullName evidence="1">Uncharacterized protein</fullName>
    </submittedName>
</protein>
<accession>A0A2T6GB90</accession>
<name>A0A2T6GB90_9PSED</name>
<evidence type="ECO:0000313" key="2">
    <source>
        <dbReference type="Proteomes" id="UP000244178"/>
    </source>
</evidence>
<proteinExistence type="predicted"/>